<accession>A0A2T4I044</accession>
<keyword evidence="3" id="KW-1185">Reference proteome</keyword>
<organism evidence="2 3">
    <name type="scientific">Edaphosphingomonas fennica</name>
    <dbReference type="NCBI Taxonomy" id="114404"/>
    <lineage>
        <taxon>Bacteria</taxon>
        <taxon>Pseudomonadati</taxon>
        <taxon>Pseudomonadota</taxon>
        <taxon>Alphaproteobacteria</taxon>
        <taxon>Sphingomonadales</taxon>
        <taxon>Rhizorhabdaceae</taxon>
        <taxon>Edaphosphingomonas</taxon>
    </lineage>
</organism>
<reference evidence="2 3" key="1">
    <citation type="submission" date="2017-11" db="EMBL/GenBank/DDBJ databases">
        <title>Sphingomonas oleivorans sp. nov., isolated from oil-contaminated soil.</title>
        <authorList>
            <person name="Wang L."/>
            <person name="Chen L."/>
        </authorList>
    </citation>
    <scope>NUCLEOTIDE SEQUENCE [LARGE SCALE GENOMIC DNA]</scope>
    <source>
        <strain evidence="2 3">K101</strain>
    </source>
</reference>
<gene>
    <name evidence="2" type="ORF">CV103_10005</name>
</gene>
<protein>
    <submittedName>
        <fullName evidence="2">Uroporphyrinogen III synthase HEM4</fullName>
    </submittedName>
</protein>
<dbReference type="Gene3D" id="3.40.50.10090">
    <property type="match status" value="2"/>
</dbReference>
<name>A0A2T4I044_9SPHN</name>
<evidence type="ECO:0000313" key="2">
    <source>
        <dbReference type="EMBL" id="PTD22094.1"/>
    </source>
</evidence>
<evidence type="ECO:0000313" key="3">
    <source>
        <dbReference type="Proteomes" id="UP000241206"/>
    </source>
</evidence>
<dbReference type="Pfam" id="PF02602">
    <property type="entry name" value="HEM4"/>
    <property type="match status" value="1"/>
</dbReference>
<dbReference type="EMBL" id="PHHF01000042">
    <property type="protein sequence ID" value="PTD22094.1"/>
    <property type="molecule type" value="Genomic_DNA"/>
</dbReference>
<dbReference type="Proteomes" id="UP000241206">
    <property type="component" value="Unassembled WGS sequence"/>
</dbReference>
<dbReference type="RefSeq" id="WP_107394817.1">
    <property type="nucleotide sequence ID" value="NZ_PHHF01000042.1"/>
</dbReference>
<dbReference type="InterPro" id="IPR003754">
    <property type="entry name" value="4pyrrol_synth_uPrphyn_synth"/>
</dbReference>
<comment type="caution">
    <text evidence="2">The sequence shown here is derived from an EMBL/GenBank/DDBJ whole genome shotgun (WGS) entry which is preliminary data.</text>
</comment>
<dbReference type="AlphaFoldDB" id="A0A2T4I044"/>
<dbReference type="SUPFAM" id="SSF69618">
    <property type="entry name" value="HemD-like"/>
    <property type="match status" value="1"/>
</dbReference>
<dbReference type="GO" id="GO:0033014">
    <property type="term" value="P:tetrapyrrole biosynthetic process"/>
    <property type="evidence" value="ECO:0007669"/>
    <property type="project" value="InterPro"/>
</dbReference>
<evidence type="ECO:0000259" key="1">
    <source>
        <dbReference type="Pfam" id="PF02602"/>
    </source>
</evidence>
<sequence>MRRVLILRPEPGASATAARAAALGLEAVVAPLFVTRPLPWQPPPADRFDAVMLTSAAAARLGGDGLAAYRALPVFAVGAATADAARAAGFADIRAGDADAPALLERIAAAGHRRLLHLAGREHRAAAHPAIAIDRAIVYAADAVEALPRPARVALAEGAVALLHSPRAARHFAGLVDRAAGIGIAAISPAVAEAAGKGWAAIGIADRPDDAALLAVAAALCDQADRLRNG</sequence>
<proteinExistence type="predicted"/>
<dbReference type="InterPro" id="IPR036108">
    <property type="entry name" value="4pyrrol_syn_uPrphyn_synt_sf"/>
</dbReference>
<feature type="domain" description="Tetrapyrrole biosynthesis uroporphyrinogen III synthase" evidence="1">
    <location>
        <begin position="15"/>
        <end position="214"/>
    </location>
</feature>
<dbReference type="GO" id="GO:0004852">
    <property type="term" value="F:uroporphyrinogen-III synthase activity"/>
    <property type="evidence" value="ECO:0007669"/>
    <property type="project" value="InterPro"/>
</dbReference>